<comment type="caution">
    <text evidence="12">The sequence shown here is derived from an EMBL/GenBank/DDBJ whole genome shotgun (WGS) entry which is preliminary data.</text>
</comment>
<evidence type="ECO:0000256" key="1">
    <source>
        <dbReference type="ARBA" id="ARBA00004123"/>
    </source>
</evidence>
<feature type="compositionally biased region" description="Basic and acidic residues" evidence="10">
    <location>
        <begin position="96"/>
        <end position="108"/>
    </location>
</feature>
<protein>
    <recommendedName>
        <fullName evidence="11">RING-type domain-containing protein</fullName>
    </recommendedName>
</protein>
<evidence type="ECO:0000256" key="3">
    <source>
        <dbReference type="ARBA" id="ARBA00022737"/>
    </source>
</evidence>
<gene>
    <name evidence="12" type="ORF">V6N12_056130</name>
</gene>
<keyword evidence="6" id="KW-0862">Zinc</keyword>
<evidence type="ECO:0000256" key="8">
    <source>
        <dbReference type="ARBA" id="ARBA00023242"/>
    </source>
</evidence>
<keyword evidence="3" id="KW-0677">Repeat</keyword>
<feature type="compositionally biased region" description="Polar residues" evidence="10">
    <location>
        <begin position="109"/>
        <end position="122"/>
    </location>
</feature>
<organism evidence="12 13">
    <name type="scientific">Hibiscus sabdariffa</name>
    <name type="common">roselle</name>
    <dbReference type="NCBI Taxonomy" id="183260"/>
    <lineage>
        <taxon>Eukaryota</taxon>
        <taxon>Viridiplantae</taxon>
        <taxon>Streptophyta</taxon>
        <taxon>Embryophyta</taxon>
        <taxon>Tracheophyta</taxon>
        <taxon>Spermatophyta</taxon>
        <taxon>Magnoliopsida</taxon>
        <taxon>eudicotyledons</taxon>
        <taxon>Gunneridae</taxon>
        <taxon>Pentapetalae</taxon>
        <taxon>rosids</taxon>
        <taxon>malvids</taxon>
        <taxon>Malvales</taxon>
        <taxon>Malvaceae</taxon>
        <taxon>Malvoideae</taxon>
        <taxon>Hibiscus</taxon>
    </lineage>
</organism>
<dbReference type="InterPro" id="IPR031099">
    <property type="entry name" value="BRCA1-associated"/>
</dbReference>
<keyword evidence="5 9" id="KW-0863">Zinc-finger</keyword>
<keyword evidence="2" id="KW-0479">Metal-binding</keyword>
<dbReference type="PROSITE" id="PS00518">
    <property type="entry name" value="ZF_RING_1"/>
    <property type="match status" value="1"/>
</dbReference>
<reference evidence="12 13" key="1">
    <citation type="journal article" date="2024" name="G3 (Bethesda)">
        <title>Genome assembly of Hibiscus sabdariffa L. provides insights into metabolisms of medicinal natural products.</title>
        <authorList>
            <person name="Kim T."/>
        </authorList>
    </citation>
    <scope>NUCLEOTIDE SEQUENCE [LARGE SCALE GENOMIC DNA]</scope>
    <source>
        <strain evidence="12">TK-2024</strain>
        <tissue evidence="12">Old leaves</tissue>
    </source>
</reference>
<evidence type="ECO:0000256" key="6">
    <source>
        <dbReference type="ARBA" id="ARBA00022833"/>
    </source>
</evidence>
<keyword evidence="8" id="KW-0539">Nucleus</keyword>
<dbReference type="Gene3D" id="3.30.40.10">
    <property type="entry name" value="Zinc/RING finger domain, C3HC4 (zinc finger)"/>
    <property type="match status" value="1"/>
</dbReference>
<name>A0ABR2CS23_9ROSI</name>
<feature type="domain" description="RING-type" evidence="11">
    <location>
        <begin position="16"/>
        <end position="54"/>
    </location>
</feature>
<proteinExistence type="predicted"/>
<dbReference type="InterPro" id="IPR013083">
    <property type="entry name" value="Znf_RING/FYVE/PHD"/>
</dbReference>
<feature type="compositionally biased region" description="Basic and acidic residues" evidence="10">
    <location>
        <begin position="163"/>
        <end position="182"/>
    </location>
</feature>
<evidence type="ECO:0000256" key="7">
    <source>
        <dbReference type="ARBA" id="ARBA00023204"/>
    </source>
</evidence>
<feature type="compositionally biased region" description="Basic and acidic residues" evidence="10">
    <location>
        <begin position="192"/>
        <end position="204"/>
    </location>
</feature>
<keyword evidence="13" id="KW-1185">Reference proteome</keyword>
<evidence type="ECO:0000256" key="5">
    <source>
        <dbReference type="ARBA" id="ARBA00022771"/>
    </source>
</evidence>
<dbReference type="SUPFAM" id="SSF57850">
    <property type="entry name" value="RING/U-box"/>
    <property type="match status" value="1"/>
</dbReference>
<evidence type="ECO:0000259" key="11">
    <source>
        <dbReference type="PROSITE" id="PS50089"/>
    </source>
</evidence>
<dbReference type="PROSITE" id="PS50089">
    <property type="entry name" value="ZF_RING_2"/>
    <property type="match status" value="1"/>
</dbReference>
<sequence>MADPSHLEKMGRELKCPICLSLLDSAVSLTCNHVFCNVCILKSMKSSSDCPVCKVPYRRREVRPAPHMDSLVNIYKSMEVASGFSIFVTQNPPLDGSERADNQGENQRRGSSVAKSTESSGSIIPVKPSFPTNKRVQVPQYPLSETPMRSAKNGNGLVEITEDESKRSADTPKETDNLRENGEPTLSPFFWLREEDVERPSDYL</sequence>
<dbReference type="InterPro" id="IPR017907">
    <property type="entry name" value="Znf_RING_CS"/>
</dbReference>
<dbReference type="Pfam" id="PF13923">
    <property type="entry name" value="zf-C3HC4_2"/>
    <property type="match status" value="1"/>
</dbReference>
<dbReference type="EMBL" id="JBBPBM010000045">
    <property type="protein sequence ID" value="KAK8522422.1"/>
    <property type="molecule type" value="Genomic_DNA"/>
</dbReference>
<keyword evidence="7" id="KW-0234">DNA repair</keyword>
<accession>A0ABR2CS23</accession>
<evidence type="ECO:0000256" key="2">
    <source>
        <dbReference type="ARBA" id="ARBA00022723"/>
    </source>
</evidence>
<evidence type="ECO:0000313" key="12">
    <source>
        <dbReference type="EMBL" id="KAK8522422.1"/>
    </source>
</evidence>
<dbReference type="PANTHER" id="PTHR13763:SF0">
    <property type="entry name" value="BREAST CANCER TYPE 1 SUSCEPTIBILITY PROTEIN"/>
    <property type="match status" value="1"/>
</dbReference>
<evidence type="ECO:0000256" key="10">
    <source>
        <dbReference type="SAM" id="MobiDB-lite"/>
    </source>
</evidence>
<keyword evidence="4" id="KW-0227">DNA damage</keyword>
<dbReference type="InterPro" id="IPR001841">
    <property type="entry name" value="Znf_RING"/>
</dbReference>
<evidence type="ECO:0000256" key="4">
    <source>
        <dbReference type="ARBA" id="ARBA00022763"/>
    </source>
</evidence>
<evidence type="ECO:0000256" key="9">
    <source>
        <dbReference type="PROSITE-ProRule" id="PRU00175"/>
    </source>
</evidence>
<feature type="region of interest" description="Disordered" evidence="10">
    <location>
        <begin position="91"/>
        <end position="204"/>
    </location>
</feature>
<dbReference type="SMART" id="SM00184">
    <property type="entry name" value="RING"/>
    <property type="match status" value="1"/>
</dbReference>
<comment type="subcellular location">
    <subcellularLocation>
        <location evidence="1">Nucleus</location>
    </subcellularLocation>
</comment>
<dbReference type="PANTHER" id="PTHR13763">
    <property type="entry name" value="BREAST CANCER TYPE 1 SUSCEPTIBILITY PROTEIN BRCA1"/>
    <property type="match status" value="1"/>
</dbReference>
<dbReference type="Proteomes" id="UP001472677">
    <property type="component" value="Unassembled WGS sequence"/>
</dbReference>
<evidence type="ECO:0000313" key="13">
    <source>
        <dbReference type="Proteomes" id="UP001472677"/>
    </source>
</evidence>